<protein>
    <recommendedName>
        <fullName evidence="4">Oligosaccharide repeat unit polymerase</fullName>
    </recommendedName>
</protein>
<feature type="transmembrane region" description="Helical" evidence="1">
    <location>
        <begin position="31"/>
        <end position="56"/>
    </location>
</feature>
<dbReference type="OrthoDB" id="6870757at2"/>
<keyword evidence="1" id="KW-1133">Transmembrane helix</keyword>
<evidence type="ECO:0000313" key="2">
    <source>
        <dbReference type="EMBL" id="CPR13629.1"/>
    </source>
</evidence>
<dbReference type="Proteomes" id="UP000044377">
    <property type="component" value="Unassembled WGS sequence"/>
</dbReference>
<gene>
    <name evidence="2" type="ORF">BN1221_00025c</name>
</gene>
<sequence>MRSLYLNPFYIFLSAFLFGAVLYHLKLSDLYLKTGIATEIAILFILLISLLLGLLVSRQLKKKFETCKPDNSTWFNVWVVSLFIVLSVLLEVYDAGAIPIIKIFRGEIYEYRSFGIATFHVFFLSYVSASAIIGFERYIYFRSKRNLIPTFLGVLFSIIIINRAAMLMILLPCFLLYLYHNNKLKSKLIITCFFIFIIVLFGYLGDKRMASSGYSEGAIYQIAKVDNPIMENVLPSGFTWFYIYTSSPYANLVSVEETGEYDRGTISDFLNISILPDFISKRIDENTRSKFNFRLIANELTVTTGFGYAMLVYGIKGVFMTYFYMVFVTVFFLFINRKKYIKSTAAILSTISSLMIFDNMFVFASCIVQLLLITLLASKRMTLLGRTVNFL</sequence>
<evidence type="ECO:0008006" key="4">
    <source>
        <dbReference type="Google" id="ProtNLM"/>
    </source>
</evidence>
<feature type="transmembrane region" description="Helical" evidence="1">
    <location>
        <begin position="291"/>
        <end position="311"/>
    </location>
</feature>
<feature type="transmembrane region" description="Helical" evidence="1">
    <location>
        <begin position="317"/>
        <end position="335"/>
    </location>
</feature>
<feature type="transmembrane region" description="Helical" evidence="1">
    <location>
        <begin position="77"/>
        <end position="101"/>
    </location>
</feature>
<accession>A0A0G4JNZ6</accession>
<feature type="transmembrane region" description="Helical" evidence="1">
    <location>
        <begin position="186"/>
        <end position="205"/>
    </location>
</feature>
<organism evidence="2 3">
    <name type="scientific">Brenneria goodwinii</name>
    <dbReference type="NCBI Taxonomy" id="1109412"/>
    <lineage>
        <taxon>Bacteria</taxon>
        <taxon>Pseudomonadati</taxon>
        <taxon>Pseudomonadota</taxon>
        <taxon>Gammaproteobacteria</taxon>
        <taxon>Enterobacterales</taxon>
        <taxon>Pectobacteriaceae</taxon>
        <taxon>Brenneria</taxon>
    </lineage>
</organism>
<dbReference type="AlphaFoldDB" id="A0A0G4JNZ6"/>
<keyword evidence="3" id="KW-1185">Reference proteome</keyword>
<reference evidence="3" key="1">
    <citation type="submission" date="2015-01" db="EMBL/GenBank/DDBJ databases">
        <authorList>
            <person name="Paterson Steve"/>
        </authorList>
    </citation>
    <scope>NUCLEOTIDE SEQUENCE [LARGE SCALE GENOMIC DNA]</scope>
    <source>
        <strain evidence="3">OBR1</strain>
    </source>
</reference>
<feature type="transmembrane region" description="Helical" evidence="1">
    <location>
        <begin position="356"/>
        <end position="377"/>
    </location>
</feature>
<feature type="transmembrane region" description="Helical" evidence="1">
    <location>
        <begin position="7"/>
        <end position="25"/>
    </location>
</feature>
<evidence type="ECO:0000256" key="1">
    <source>
        <dbReference type="SAM" id="Phobius"/>
    </source>
</evidence>
<dbReference type="EMBL" id="CGIG01000001">
    <property type="protein sequence ID" value="CPR13629.1"/>
    <property type="molecule type" value="Genomic_DNA"/>
</dbReference>
<proteinExistence type="predicted"/>
<dbReference type="RefSeq" id="WP_048635580.1">
    <property type="nucleotide sequence ID" value="NZ_CGIG01000001.1"/>
</dbReference>
<dbReference type="NCBIfam" id="TIGR04370">
    <property type="entry name" value="glyco_rpt_poly"/>
    <property type="match status" value="1"/>
</dbReference>
<evidence type="ECO:0000313" key="3">
    <source>
        <dbReference type="Proteomes" id="UP000044377"/>
    </source>
</evidence>
<feature type="transmembrane region" description="Helical" evidence="1">
    <location>
        <begin position="147"/>
        <end position="180"/>
    </location>
</feature>
<feature type="transmembrane region" description="Helical" evidence="1">
    <location>
        <begin position="113"/>
        <end position="135"/>
    </location>
</feature>
<keyword evidence="1" id="KW-0472">Membrane</keyword>
<name>A0A0G4JNZ6_9GAMM</name>
<keyword evidence="1" id="KW-0812">Transmembrane</keyword>